<protein>
    <submittedName>
        <fullName evidence="11">Cytochrome P450 76C4</fullName>
    </submittedName>
</protein>
<comment type="caution">
    <text evidence="11">The sequence shown here is derived from an EMBL/GenBank/DDBJ whole genome shotgun (WGS) entry which is preliminary data.</text>
</comment>
<dbReference type="InterPro" id="IPR002401">
    <property type="entry name" value="Cyt_P450_E_grp-I"/>
</dbReference>
<keyword evidence="10" id="KW-1133">Transmembrane helix</keyword>
<dbReference type="CDD" id="cd11073">
    <property type="entry name" value="CYP76-like"/>
    <property type="match status" value="1"/>
</dbReference>
<evidence type="ECO:0000256" key="3">
    <source>
        <dbReference type="ARBA" id="ARBA00022617"/>
    </source>
</evidence>
<dbReference type="PANTHER" id="PTHR47951:SF3">
    <property type="entry name" value="CYTOCHROME P450, FAMILY 706, SUBFAMILY A, POLYPEPTIDE 4"/>
    <property type="match status" value="1"/>
</dbReference>
<keyword evidence="3 8" id="KW-0349">Heme</keyword>
<comment type="similarity">
    <text evidence="2 9">Belongs to the cytochrome P450 family.</text>
</comment>
<dbReference type="GO" id="GO:0005506">
    <property type="term" value="F:iron ion binding"/>
    <property type="evidence" value="ECO:0007669"/>
    <property type="project" value="InterPro"/>
</dbReference>
<dbReference type="EMBL" id="JAUJYN010000010">
    <property type="protein sequence ID" value="KAK1262757.1"/>
    <property type="molecule type" value="Genomic_DNA"/>
</dbReference>
<evidence type="ECO:0000256" key="8">
    <source>
        <dbReference type="PIRSR" id="PIRSR602401-1"/>
    </source>
</evidence>
<keyword evidence="4 8" id="KW-0479">Metal-binding</keyword>
<keyword evidence="10" id="KW-0812">Transmembrane</keyword>
<feature type="binding site" description="axial binding residue" evidence="8">
    <location>
        <position position="450"/>
    </location>
    <ligand>
        <name>heme</name>
        <dbReference type="ChEBI" id="CHEBI:30413"/>
    </ligand>
    <ligandPart>
        <name>Fe</name>
        <dbReference type="ChEBI" id="CHEBI:18248"/>
    </ligandPart>
</feature>
<keyword evidence="10" id="KW-0472">Membrane</keyword>
<dbReference type="GO" id="GO:0016705">
    <property type="term" value="F:oxidoreductase activity, acting on paired donors, with incorporation or reduction of molecular oxygen"/>
    <property type="evidence" value="ECO:0007669"/>
    <property type="project" value="InterPro"/>
</dbReference>
<feature type="transmembrane region" description="Helical" evidence="10">
    <location>
        <begin position="12"/>
        <end position="31"/>
    </location>
</feature>
<dbReference type="GO" id="GO:0004497">
    <property type="term" value="F:monooxygenase activity"/>
    <property type="evidence" value="ECO:0007669"/>
    <property type="project" value="UniProtKB-KW"/>
</dbReference>
<dbReference type="Pfam" id="PF00067">
    <property type="entry name" value="p450"/>
    <property type="match status" value="1"/>
</dbReference>
<proteinExistence type="inferred from homology"/>
<reference evidence="11" key="1">
    <citation type="journal article" date="2023" name="Nat. Commun.">
        <title>Diploid and tetraploid genomes of Acorus and the evolution of monocots.</title>
        <authorList>
            <person name="Ma L."/>
            <person name="Liu K.W."/>
            <person name="Li Z."/>
            <person name="Hsiao Y.Y."/>
            <person name="Qi Y."/>
            <person name="Fu T."/>
            <person name="Tang G.D."/>
            <person name="Zhang D."/>
            <person name="Sun W.H."/>
            <person name="Liu D.K."/>
            <person name="Li Y."/>
            <person name="Chen G.Z."/>
            <person name="Liu X.D."/>
            <person name="Liao X.Y."/>
            <person name="Jiang Y.T."/>
            <person name="Yu X."/>
            <person name="Hao Y."/>
            <person name="Huang J."/>
            <person name="Zhao X.W."/>
            <person name="Ke S."/>
            <person name="Chen Y.Y."/>
            <person name="Wu W.L."/>
            <person name="Hsu J.L."/>
            <person name="Lin Y.F."/>
            <person name="Huang M.D."/>
            <person name="Li C.Y."/>
            <person name="Huang L."/>
            <person name="Wang Z.W."/>
            <person name="Zhao X."/>
            <person name="Zhong W.Y."/>
            <person name="Peng D.H."/>
            <person name="Ahmad S."/>
            <person name="Lan S."/>
            <person name="Zhang J.S."/>
            <person name="Tsai W.C."/>
            <person name="Van de Peer Y."/>
            <person name="Liu Z.J."/>
        </authorList>
    </citation>
    <scope>NUCLEOTIDE SEQUENCE</scope>
    <source>
        <strain evidence="11">SCP</strain>
    </source>
</reference>
<dbReference type="Proteomes" id="UP001179952">
    <property type="component" value="Unassembled WGS sequence"/>
</dbReference>
<evidence type="ECO:0000256" key="6">
    <source>
        <dbReference type="ARBA" id="ARBA00023004"/>
    </source>
</evidence>
<dbReference type="InterPro" id="IPR017972">
    <property type="entry name" value="Cyt_P450_CS"/>
</dbReference>
<dbReference type="PROSITE" id="PS00086">
    <property type="entry name" value="CYTOCHROME_P450"/>
    <property type="match status" value="1"/>
</dbReference>
<keyword evidence="5 9" id="KW-0560">Oxidoreductase</keyword>
<dbReference type="AlphaFoldDB" id="A0AAV9AFC4"/>
<accession>A0AAV9AFC4</accession>
<evidence type="ECO:0000313" key="11">
    <source>
        <dbReference type="EMBL" id="KAK1262757.1"/>
    </source>
</evidence>
<evidence type="ECO:0000256" key="7">
    <source>
        <dbReference type="ARBA" id="ARBA00023033"/>
    </source>
</evidence>
<dbReference type="Gene3D" id="1.10.630.10">
    <property type="entry name" value="Cytochrome P450"/>
    <property type="match status" value="1"/>
</dbReference>
<dbReference type="InterPro" id="IPR036396">
    <property type="entry name" value="Cyt_P450_sf"/>
</dbReference>
<evidence type="ECO:0000256" key="4">
    <source>
        <dbReference type="ARBA" id="ARBA00022723"/>
    </source>
</evidence>
<evidence type="ECO:0000256" key="5">
    <source>
        <dbReference type="ARBA" id="ARBA00023002"/>
    </source>
</evidence>
<dbReference type="GO" id="GO:0020037">
    <property type="term" value="F:heme binding"/>
    <property type="evidence" value="ECO:0007669"/>
    <property type="project" value="InterPro"/>
</dbReference>
<gene>
    <name evidence="11" type="ORF">QJS04_geneDACA020552</name>
</gene>
<keyword evidence="6 8" id="KW-0408">Iron</keyword>
<dbReference type="FunFam" id="1.10.630.10:FF:000126">
    <property type="entry name" value="Predicted protein"/>
    <property type="match status" value="1"/>
</dbReference>
<evidence type="ECO:0000313" key="12">
    <source>
        <dbReference type="Proteomes" id="UP001179952"/>
    </source>
</evidence>
<evidence type="ECO:0000256" key="10">
    <source>
        <dbReference type="SAM" id="Phobius"/>
    </source>
</evidence>
<dbReference type="InterPro" id="IPR001128">
    <property type="entry name" value="Cyt_P450"/>
</dbReference>
<evidence type="ECO:0000256" key="1">
    <source>
        <dbReference type="ARBA" id="ARBA00001971"/>
    </source>
</evidence>
<evidence type="ECO:0000256" key="9">
    <source>
        <dbReference type="RuleBase" id="RU000461"/>
    </source>
</evidence>
<evidence type="ECO:0000256" key="2">
    <source>
        <dbReference type="ARBA" id="ARBA00010617"/>
    </source>
</evidence>
<keyword evidence="7 9" id="KW-0503">Monooxygenase</keyword>
<reference evidence="11" key="2">
    <citation type="submission" date="2023-06" db="EMBL/GenBank/DDBJ databases">
        <authorList>
            <person name="Ma L."/>
            <person name="Liu K.-W."/>
            <person name="Li Z."/>
            <person name="Hsiao Y.-Y."/>
            <person name="Qi Y."/>
            <person name="Fu T."/>
            <person name="Tang G."/>
            <person name="Zhang D."/>
            <person name="Sun W.-H."/>
            <person name="Liu D.-K."/>
            <person name="Li Y."/>
            <person name="Chen G.-Z."/>
            <person name="Liu X.-D."/>
            <person name="Liao X.-Y."/>
            <person name="Jiang Y.-T."/>
            <person name="Yu X."/>
            <person name="Hao Y."/>
            <person name="Huang J."/>
            <person name="Zhao X.-W."/>
            <person name="Ke S."/>
            <person name="Chen Y.-Y."/>
            <person name="Wu W.-L."/>
            <person name="Hsu J.-L."/>
            <person name="Lin Y.-F."/>
            <person name="Huang M.-D."/>
            <person name="Li C.-Y."/>
            <person name="Huang L."/>
            <person name="Wang Z.-W."/>
            <person name="Zhao X."/>
            <person name="Zhong W.-Y."/>
            <person name="Peng D.-H."/>
            <person name="Ahmad S."/>
            <person name="Lan S."/>
            <person name="Zhang J.-S."/>
            <person name="Tsai W.-C."/>
            <person name="Van De Peer Y."/>
            <person name="Liu Z.-J."/>
        </authorList>
    </citation>
    <scope>NUCLEOTIDE SEQUENCE</scope>
    <source>
        <strain evidence="11">SCP</strain>
        <tissue evidence="11">Leaves</tissue>
    </source>
</reference>
<sequence>MVPTTWDQPSIFSSATFLAALFLPLLLLHLLRRKTPSPPSLPGPSGLPLLGSLPFLDPELHSYFASLSKTHGPVFKIKLGTKTCVVVSSPSAARDVLRTHDATFANRDVPAVALVLAYGGRDIVWNPDVAEWRMLRKVCVREMLGPASLEAVYGLRRRELRRTVAELRARAGEAVDVGTEMFTMVMNVVMSMLWGGTLVGSEERAKVGDEFRKVVGETTELLGSPNVSDFFPILRGLDLQGLERRMRGLFERFDEIFNGIIEKRVGMEEGEKDFLGFMLKLLEEGGESKTAFTMVNLKALLMDMVVGGTDTTSNTVEWAIAHLMANPAAMSRAQSELDVVVGTDAIVEESHTSKLPYLRAVMKEVLRLHPALPLLVPHRPSESATVAGYAIPKDARVFVNVWAIHHDRSVWEDPLEFRPERFLGEENEKRWDFGGNDFDYFPFGSGRRICAGIAMAEKTFMWSLATLVHSFDWGMRNGEEGIDLEEKFGIVLKKARPLVAVPTPRLARPELYE</sequence>
<organism evidence="11 12">
    <name type="scientific">Acorus gramineus</name>
    <name type="common">Dwarf sweet flag</name>
    <dbReference type="NCBI Taxonomy" id="55184"/>
    <lineage>
        <taxon>Eukaryota</taxon>
        <taxon>Viridiplantae</taxon>
        <taxon>Streptophyta</taxon>
        <taxon>Embryophyta</taxon>
        <taxon>Tracheophyta</taxon>
        <taxon>Spermatophyta</taxon>
        <taxon>Magnoliopsida</taxon>
        <taxon>Liliopsida</taxon>
        <taxon>Acoraceae</taxon>
        <taxon>Acorus</taxon>
    </lineage>
</organism>
<dbReference type="PRINTS" id="PR00385">
    <property type="entry name" value="P450"/>
</dbReference>
<comment type="cofactor">
    <cofactor evidence="1 8">
        <name>heme</name>
        <dbReference type="ChEBI" id="CHEBI:30413"/>
    </cofactor>
</comment>
<dbReference type="PRINTS" id="PR00463">
    <property type="entry name" value="EP450I"/>
</dbReference>
<keyword evidence="12" id="KW-1185">Reference proteome</keyword>
<name>A0AAV9AFC4_ACOGR</name>
<dbReference type="SUPFAM" id="SSF48264">
    <property type="entry name" value="Cytochrome P450"/>
    <property type="match status" value="1"/>
</dbReference>
<dbReference type="PANTHER" id="PTHR47951">
    <property type="entry name" value="OS08G0547900 PROTEIN"/>
    <property type="match status" value="1"/>
</dbReference>